<dbReference type="EMBL" id="AE005174">
    <property type="protein sequence ID" value="AAG56429.1"/>
    <property type="molecule type" value="Genomic_DNA"/>
</dbReference>
<evidence type="ECO:0000313" key="1">
    <source>
        <dbReference type="EMBL" id="AAG56429.1"/>
    </source>
</evidence>
<dbReference type="PIR" id="B90873">
    <property type="entry name" value="B90873"/>
</dbReference>
<dbReference type="Pfam" id="PF20553">
    <property type="entry name" value="Methyltransf_35"/>
    <property type="match status" value="1"/>
</dbReference>
<dbReference type="InterPro" id="IPR046788">
    <property type="entry name" value="Methyltransf_35"/>
</dbReference>
<sequence>MMSGQYIPYHLRHNKSIDREIFLESLNLLSKRLNIQEYTYIGFGGPMLEDFRIMHNRIALSDMISLEEQESTHIRQKYNLPYNCIDCKLISAHDFILDYSFSKPSITWLDYASPKKIQTDLDDIHLLSTKVSSFDILKVTFPINPSSYYQRRVGESLDIFKEAFINSLKSLLGKKYLDFNLQISNADLSDRKIKALLIRIITNAFRSAIERGLSGRKDKIQYYPLSLNQYNDGSHTMLTISGFFSSEQEYIELSKACDLSNWQFYSTNWEDVQEIAIPTLTIKEKINLDSKLPDKEAYQAAAEEFSLNENERDNYYKYYRLYPNFQRIMV</sequence>
<proteinExistence type="predicted"/>
<evidence type="ECO:0000313" key="2">
    <source>
        <dbReference type="Proteomes" id="UP000002519"/>
    </source>
</evidence>
<dbReference type="PIR" id="A85746">
    <property type="entry name" value="A85746"/>
</dbReference>
<name>Q8X8S7_ECO57</name>
<dbReference type="AlphaFoldDB" id="Q8X8S7"/>
<dbReference type="KEGG" id="ece:Z2387"/>
<accession>Q8X8S7</accession>
<reference evidence="1 2" key="1">
    <citation type="journal article" date="2001" name="Nature">
        <title>Genome sequence of enterohaemorrhagic Escherichia coli O157:H7.</title>
        <authorList>
            <person name="Perna N.T."/>
            <person name="Plunkett G.III."/>
            <person name="Burland V."/>
            <person name="Mau B."/>
            <person name="Glasner J.D."/>
            <person name="Rose D.J."/>
            <person name="Mayhew G.F."/>
            <person name="Evans P.S."/>
            <person name="Gregor J."/>
            <person name="Kirkpatrick H.A."/>
            <person name="Posfai G."/>
            <person name="Hackett J."/>
            <person name="Klink S."/>
            <person name="Boutin A."/>
            <person name="Shao Y."/>
            <person name="Miller L."/>
            <person name="Grotbeck E.J."/>
            <person name="Davis N.W."/>
            <person name="Lim A."/>
            <person name="Dimalanta E."/>
            <person name="Potamousis K."/>
            <person name="Apodaca J."/>
            <person name="Anantharaman T.S."/>
            <person name="Lin J."/>
            <person name="Yen G."/>
            <person name="Schwartz D.C."/>
            <person name="Welch R.A."/>
            <person name="Blattner F.R."/>
        </authorList>
    </citation>
    <scope>NUCLEOTIDE SEQUENCE [LARGE SCALE GENOMIC DNA]</scope>
    <source>
        <strain evidence="2">O157:H7 / EDL933 / ATCC 700927 / EHEC</strain>
    </source>
</reference>
<protein>
    <submittedName>
        <fullName evidence="1">Uncharacterized protein</fullName>
    </submittedName>
</protein>
<organism evidence="1 2">
    <name type="scientific">Escherichia coli O157:H7</name>
    <dbReference type="NCBI Taxonomy" id="83334"/>
    <lineage>
        <taxon>Bacteria</taxon>
        <taxon>Pseudomonadati</taxon>
        <taxon>Pseudomonadota</taxon>
        <taxon>Gammaproteobacteria</taxon>
        <taxon>Enterobacterales</taxon>
        <taxon>Enterobacteriaceae</taxon>
        <taxon>Escherichia</taxon>
    </lineage>
</organism>
<gene>
    <name evidence="1" type="ordered locus">Z2387</name>
</gene>
<dbReference type="Proteomes" id="UP000002519">
    <property type="component" value="Chromosome"/>
</dbReference>